<dbReference type="PANTHER" id="PTHR11640">
    <property type="entry name" value="NEPHRIN"/>
    <property type="match status" value="1"/>
</dbReference>
<keyword evidence="2" id="KW-0472">Membrane</keyword>
<evidence type="ECO:0000256" key="4">
    <source>
        <dbReference type="ARBA" id="ARBA00023180"/>
    </source>
</evidence>
<feature type="domain" description="Ig-like" evidence="6">
    <location>
        <begin position="217"/>
        <end position="295"/>
    </location>
</feature>
<dbReference type="InterPro" id="IPR013783">
    <property type="entry name" value="Ig-like_fold"/>
</dbReference>
<name>A0ABM0MDX7_SACKO</name>
<sequence>MSEGQYEGGKLSEPEWVVIPQDQCKQVGDAVSLICTVANIDVDDMEWTAIYPTRRPISVGQFINTPHCPSSCTIRVDESIGEYNLTIDPLESKDFGVWQCSAPTADPQAYTMYLSAPDTCNNVTISVNDYNLTESNIYTVHNGSYLNFICDPHGCQYPCVTTKWFNGTEEIKTSTESNELSLTVSEYDDGISITCSANVATDPPVEDMTVLHVLHQPRVFEILILVGSQPFTKGDKVELECSTNGNPDPIYEWQVGDEVLQDTDRILNIEFNNEVTVKCTATNPHGTDFDTIILKEKG</sequence>
<feature type="non-terminal residue" evidence="8">
    <location>
        <position position="298"/>
    </location>
</feature>
<keyword evidence="7" id="KW-1185">Reference proteome</keyword>
<dbReference type="Proteomes" id="UP000694865">
    <property type="component" value="Unplaced"/>
</dbReference>
<feature type="domain" description="Ig-like" evidence="6">
    <location>
        <begin position="117"/>
        <end position="206"/>
    </location>
</feature>
<dbReference type="InterPro" id="IPR003599">
    <property type="entry name" value="Ig_sub"/>
</dbReference>
<evidence type="ECO:0000313" key="7">
    <source>
        <dbReference type="Proteomes" id="UP000694865"/>
    </source>
</evidence>
<gene>
    <name evidence="8" type="primary">LOC102809764</name>
</gene>
<evidence type="ECO:0000313" key="8">
    <source>
        <dbReference type="RefSeq" id="XP_006818218.1"/>
    </source>
</evidence>
<dbReference type="InterPro" id="IPR036179">
    <property type="entry name" value="Ig-like_dom_sf"/>
</dbReference>
<dbReference type="InterPro" id="IPR007110">
    <property type="entry name" value="Ig-like_dom"/>
</dbReference>
<evidence type="ECO:0000256" key="3">
    <source>
        <dbReference type="ARBA" id="ARBA00023157"/>
    </source>
</evidence>
<dbReference type="SMART" id="SM00409">
    <property type="entry name" value="IG"/>
    <property type="match status" value="2"/>
</dbReference>
<keyword evidence="4" id="KW-0325">Glycoprotein</keyword>
<dbReference type="InterPro" id="IPR051275">
    <property type="entry name" value="Cell_adhesion_signaling"/>
</dbReference>
<dbReference type="GeneID" id="102809764"/>
<evidence type="ECO:0000256" key="5">
    <source>
        <dbReference type="ARBA" id="ARBA00023319"/>
    </source>
</evidence>
<feature type="domain" description="Ig-like" evidence="6">
    <location>
        <begin position="14"/>
        <end position="111"/>
    </location>
</feature>
<comment type="subcellular location">
    <subcellularLocation>
        <location evidence="1">Membrane</location>
        <topology evidence="1">Single-pass type I membrane protein</topology>
    </subcellularLocation>
</comment>
<protein>
    <submittedName>
        <fullName evidence="8">Uncharacterized protein LOC102809764</fullName>
    </submittedName>
</protein>
<evidence type="ECO:0000256" key="2">
    <source>
        <dbReference type="ARBA" id="ARBA00023136"/>
    </source>
</evidence>
<evidence type="ECO:0000256" key="1">
    <source>
        <dbReference type="ARBA" id="ARBA00004479"/>
    </source>
</evidence>
<accession>A0ABM0MDX7</accession>
<dbReference type="Pfam" id="PF13895">
    <property type="entry name" value="Ig_2"/>
    <property type="match status" value="1"/>
</dbReference>
<dbReference type="SUPFAM" id="SSF48726">
    <property type="entry name" value="Immunoglobulin"/>
    <property type="match status" value="2"/>
</dbReference>
<dbReference type="PANTHER" id="PTHR11640:SF164">
    <property type="entry name" value="MAM DOMAIN-CONTAINING GLYCOSYLPHOSPHATIDYLINOSITOL ANCHOR PROTEIN 1"/>
    <property type="match status" value="1"/>
</dbReference>
<keyword evidence="3" id="KW-1015">Disulfide bond</keyword>
<evidence type="ECO:0000259" key="6">
    <source>
        <dbReference type="PROSITE" id="PS50835"/>
    </source>
</evidence>
<keyword evidence="5" id="KW-0393">Immunoglobulin domain</keyword>
<dbReference type="RefSeq" id="XP_006818218.1">
    <property type="nucleotide sequence ID" value="XM_006818155.1"/>
</dbReference>
<dbReference type="Gene3D" id="2.60.40.10">
    <property type="entry name" value="Immunoglobulins"/>
    <property type="match status" value="3"/>
</dbReference>
<proteinExistence type="predicted"/>
<dbReference type="PROSITE" id="PS50835">
    <property type="entry name" value="IG_LIKE"/>
    <property type="match status" value="3"/>
</dbReference>
<reference evidence="8" key="1">
    <citation type="submission" date="2025-08" db="UniProtKB">
        <authorList>
            <consortium name="RefSeq"/>
        </authorList>
    </citation>
    <scope>IDENTIFICATION</scope>
    <source>
        <tissue evidence="8">Testes</tissue>
    </source>
</reference>
<organism evidence="7 8">
    <name type="scientific">Saccoglossus kowalevskii</name>
    <name type="common">Acorn worm</name>
    <dbReference type="NCBI Taxonomy" id="10224"/>
    <lineage>
        <taxon>Eukaryota</taxon>
        <taxon>Metazoa</taxon>
        <taxon>Hemichordata</taxon>
        <taxon>Enteropneusta</taxon>
        <taxon>Harrimaniidae</taxon>
        <taxon>Saccoglossus</taxon>
    </lineage>
</organism>